<proteinExistence type="predicted"/>
<dbReference type="Proteomes" id="UP000004097">
    <property type="component" value="Unassembled WGS sequence"/>
</dbReference>
<evidence type="ECO:0000313" key="1">
    <source>
        <dbReference type="EMBL" id="EFW24172.1"/>
    </source>
</evidence>
<protein>
    <submittedName>
        <fullName evidence="1">Uncharacterized protein</fullName>
    </submittedName>
</protein>
<evidence type="ECO:0000313" key="2">
    <source>
        <dbReference type="Proteomes" id="UP000004097"/>
    </source>
</evidence>
<comment type="caution">
    <text evidence="1">The sequence shown here is derived from an EMBL/GenBank/DDBJ whole genome shotgun (WGS) entry which is preliminary data.</text>
</comment>
<reference evidence="1 2" key="1">
    <citation type="submission" date="2010-08" db="EMBL/GenBank/DDBJ databases">
        <authorList>
            <person name="Weinstock G."/>
            <person name="Sodergren E."/>
            <person name="Clifton S."/>
            <person name="Fulton L."/>
            <person name="Fulton B."/>
            <person name="Courtney L."/>
            <person name="Fronick C."/>
            <person name="Harrison M."/>
            <person name="Strong C."/>
            <person name="Farmer C."/>
            <person name="Delahaunty K."/>
            <person name="Markovic C."/>
            <person name="Hall O."/>
            <person name="Minx P."/>
            <person name="Tomlinson C."/>
            <person name="Mitreva M."/>
            <person name="Hou S."/>
            <person name="Chen J."/>
            <person name="Wollam A."/>
            <person name="Pepin K.H."/>
            <person name="Johnson M."/>
            <person name="Bhonagiri V."/>
            <person name="Zhang X."/>
            <person name="Suruliraj S."/>
            <person name="Warren W."/>
            <person name="Chinwalla A."/>
            <person name="Mardis E.R."/>
            <person name="Wilson R.K."/>
        </authorList>
    </citation>
    <scope>NUCLEOTIDE SEQUENCE [LARGE SCALE GENOMIC DNA]</scope>
    <source>
        <strain evidence="1 2">F0204</strain>
    </source>
</reference>
<gene>
    <name evidence="1" type="ORF">HMPREF9430_01262</name>
</gene>
<accession>E7MNZ1</accession>
<sequence length="84" mass="9322">MSKGILERLEINREGVGELLRCPAVQGYIEELARRQVSRAGEGYEYKIMHSSKDGRVTALVKAASDKAKEDNLENNTLLKSTQG</sequence>
<dbReference type="RefSeq" id="WP_006526079.1">
    <property type="nucleotide sequence ID" value="NZ_GL637664.1"/>
</dbReference>
<keyword evidence="2" id="KW-1185">Reference proteome</keyword>
<dbReference type="EMBL" id="AECQ01000027">
    <property type="protein sequence ID" value="EFW24172.1"/>
    <property type="molecule type" value="Genomic_DNA"/>
</dbReference>
<dbReference type="AlphaFoldDB" id="E7MNZ1"/>
<organism evidence="1 2">
    <name type="scientific">Solobacterium moorei F0204</name>
    <dbReference type="NCBI Taxonomy" id="706433"/>
    <lineage>
        <taxon>Bacteria</taxon>
        <taxon>Bacillati</taxon>
        <taxon>Bacillota</taxon>
        <taxon>Erysipelotrichia</taxon>
        <taxon>Erysipelotrichales</taxon>
        <taxon>Erysipelotrichaceae</taxon>
        <taxon>Solobacterium</taxon>
    </lineage>
</organism>
<dbReference type="HOGENOM" id="CLU_2525766_0_0_9"/>
<name>E7MNZ1_9FIRM</name>
<dbReference type="STRING" id="706433.HMPREF9430_01262"/>